<evidence type="ECO:0000256" key="1">
    <source>
        <dbReference type="ARBA" id="ARBA00006096"/>
    </source>
</evidence>
<proteinExistence type="inferred from homology"/>
<comment type="caution">
    <text evidence="4">The sequence shown here is derived from an EMBL/GenBank/DDBJ whole genome shotgun (WGS) entry which is preliminary data.</text>
</comment>
<evidence type="ECO:0000313" key="4">
    <source>
        <dbReference type="EMBL" id="MCP3733959.1"/>
    </source>
</evidence>
<dbReference type="PANTHER" id="PTHR30023:SF0">
    <property type="entry name" value="PENICILLIN-SENSITIVE CARBOXYPEPTIDASE A"/>
    <property type="match status" value="1"/>
</dbReference>
<keyword evidence="5" id="KW-1185">Reference proteome</keyword>
<dbReference type="Pfam" id="PF02113">
    <property type="entry name" value="Peptidase_S13"/>
    <property type="match status" value="1"/>
</dbReference>
<reference evidence="4" key="1">
    <citation type="submission" date="2022-05" db="EMBL/GenBank/DDBJ databases">
        <title>Sphingomonas sp. strain RP10 Genome sequencing and assembly.</title>
        <authorList>
            <person name="Kim I."/>
        </authorList>
    </citation>
    <scope>NUCLEOTIDE SEQUENCE</scope>
    <source>
        <strain evidence="4">RP10</strain>
    </source>
</reference>
<dbReference type="Proteomes" id="UP001139486">
    <property type="component" value="Unassembled WGS sequence"/>
</dbReference>
<evidence type="ECO:0000256" key="3">
    <source>
        <dbReference type="SAM" id="SignalP"/>
    </source>
</evidence>
<dbReference type="GO" id="GO:0006508">
    <property type="term" value="P:proteolysis"/>
    <property type="evidence" value="ECO:0007669"/>
    <property type="project" value="InterPro"/>
</dbReference>
<organism evidence="4 5">
    <name type="scientific">Sphingomonas liriopis</name>
    <dbReference type="NCBI Taxonomy" id="2949094"/>
    <lineage>
        <taxon>Bacteria</taxon>
        <taxon>Pseudomonadati</taxon>
        <taxon>Pseudomonadota</taxon>
        <taxon>Alphaproteobacteria</taxon>
        <taxon>Sphingomonadales</taxon>
        <taxon>Sphingomonadaceae</taxon>
        <taxon>Sphingomonas</taxon>
    </lineage>
</organism>
<name>A0A9X2KNS6_9SPHN</name>
<keyword evidence="2 4" id="KW-0378">Hydrolase</keyword>
<feature type="chain" id="PRO_5040921758" evidence="3">
    <location>
        <begin position="21"/>
        <end position="478"/>
    </location>
</feature>
<dbReference type="AlphaFoldDB" id="A0A9X2KNS6"/>
<dbReference type="PANTHER" id="PTHR30023">
    <property type="entry name" value="D-ALANYL-D-ALANINE CARBOXYPEPTIDASE"/>
    <property type="match status" value="1"/>
</dbReference>
<dbReference type="GO" id="GO:0000270">
    <property type="term" value="P:peptidoglycan metabolic process"/>
    <property type="evidence" value="ECO:0007669"/>
    <property type="project" value="TreeGrafter"/>
</dbReference>
<dbReference type="PRINTS" id="PR00922">
    <property type="entry name" value="DADACBPTASE3"/>
</dbReference>
<protein>
    <submittedName>
        <fullName evidence="4">D-alanyl-D-alanine carboxypeptidase/D-alanyl-D-alanine-endopeptidase</fullName>
        <ecNumber evidence="4">3.4.16.4</ecNumber>
    </submittedName>
</protein>
<gene>
    <name evidence="4" type="primary">dacB</name>
    <name evidence="4" type="ORF">M9979_03600</name>
</gene>
<dbReference type="RefSeq" id="WP_254287965.1">
    <property type="nucleotide sequence ID" value="NZ_JAMLDY010000003.1"/>
</dbReference>
<sequence>MRRMTIAAVLLMSAAAPAAADERAGLQDRVAATLRSAGPGTRFGLVVLDDTGAEIVAIAPDDRFVPASNTKIFTTAAAFDALGDVTQPDRESGASVRIERGDVILTGHGDARLSSADDCAADCLASLADAVAAKTRRVRDVVGDDSLFPNERWSPGMSWNNIPTRSGTGVSALTLDDNELRVTVTPAAGHGPARIAMLPYYTLDNRVTTGGRTAIRLDRLPGSRTLRVEGTIAPGAAPEPLRVGIDDPADYAAWRLHALLIARGVRVTGTVTVRHRPPAPDDDPATRGGAPVARLPAPPALAQATPGPLAEDLALTNRVSQNLHAELLLRRIGRITGSGSILDGQARVSAMLTRAGVERWRYDLADGSGMSSYNRVSPRGVARFLRWTQSQRWGAAWRATLPVGGVDGTLRRRFAGTALDRRIMAKTGTLNAASALAGFMTARSGRTLIFASYANDMPADGSATAAVDAALLLIAAER</sequence>
<dbReference type="EC" id="3.4.16.4" evidence="4"/>
<dbReference type="NCBIfam" id="TIGR00666">
    <property type="entry name" value="PBP4"/>
    <property type="match status" value="1"/>
</dbReference>
<accession>A0A9X2KNS6</accession>
<dbReference type="InterPro" id="IPR000667">
    <property type="entry name" value="Peptidase_S13"/>
</dbReference>
<keyword evidence="3" id="KW-0732">Signal</keyword>
<dbReference type="GO" id="GO:0009002">
    <property type="term" value="F:serine-type D-Ala-D-Ala carboxypeptidase activity"/>
    <property type="evidence" value="ECO:0007669"/>
    <property type="project" value="UniProtKB-EC"/>
</dbReference>
<evidence type="ECO:0000256" key="2">
    <source>
        <dbReference type="ARBA" id="ARBA00022801"/>
    </source>
</evidence>
<comment type="similarity">
    <text evidence="1">Belongs to the peptidase S13 family.</text>
</comment>
<dbReference type="SUPFAM" id="SSF56601">
    <property type="entry name" value="beta-lactamase/transpeptidase-like"/>
    <property type="match status" value="1"/>
</dbReference>
<feature type="signal peptide" evidence="3">
    <location>
        <begin position="1"/>
        <end position="20"/>
    </location>
</feature>
<evidence type="ECO:0000313" key="5">
    <source>
        <dbReference type="Proteomes" id="UP001139486"/>
    </source>
</evidence>
<keyword evidence="4" id="KW-0645">Protease</keyword>
<dbReference type="InterPro" id="IPR012338">
    <property type="entry name" value="Beta-lactam/transpept-like"/>
</dbReference>
<dbReference type="Gene3D" id="3.40.710.10">
    <property type="entry name" value="DD-peptidase/beta-lactamase superfamily"/>
    <property type="match status" value="2"/>
</dbReference>
<dbReference type="EMBL" id="JAMLDY010000003">
    <property type="protein sequence ID" value="MCP3733959.1"/>
    <property type="molecule type" value="Genomic_DNA"/>
</dbReference>
<keyword evidence="4" id="KW-0121">Carboxypeptidase</keyword>